<dbReference type="SMART" id="SM00823">
    <property type="entry name" value="PKS_PP"/>
    <property type="match status" value="1"/>
</dbReference>
<dbReference type="SMART" id="SM00827">
    <property type="entry name" value="PKS_AT"/>
    <property type="match status" value="1"/>
</dbReference>
<dbReference type="Pfam" id="PF02801">
    <property type="entry name" value="Ketoacyl-synt_C"/>
    <property type="match status" value="1"/>
</dbReference>
<reference evidence="6 7" key="1">
    <citation type="journal article" date="2014" name="Genome Announc.">
        <title>Draft Genome Sequence of the Antitrypanosomally Active Sponge-Associated Bacterium Actinokineospora sp. Strain EG49.</title>
        <authorList>
            <person name="Harjes J."/>
            <person name="Ryu T."/>
            <person name="Abdelmohsen U.R."/>
            <person name="Moitinho-Silva L."/>
            <person name="Horn H."/>
            <person name="Ravasi T."/>
            <person name="Hentschel U."/>
        </authorList>
    </citation>
    <scope>NUCLEOTIDE SEQUENCE [LARGE SCALE GENOMIC DNA]</scope>
    <source>
        <strain evidence="6 7">EG49</strain>
    </source>
</reference>
<dbReference type="EMBL" id="AYXG01000004">
    <property type="protein sequence ID" value="EWC64595.1"/>
    <property type="molecule type" value="Genomic_DNA"/>
</dbReference>
<dbReference type="SUPFAM" id="SSF47336">
    <property type="entry name" value="ACP-like"/>
    <property type="match status" value="1"/>
</dbReference>
<evidence type="ECO:0000259" key="5">
    <source>
        <dbReference type="PROSITE" id="PS52004"/>
    </source>
</evidence>
<dbReference type="AlphaFoldDB" id="W7IUK4"/>
<keyword evidence="3 6" id="KW-0808">Transferase</keyword>
<dbReference type="InterPro" id="IPR050091">
    <property type="entry name" value="PKS_NRPS_Biosynth_Enz"/>
</dbReference>
<accession>W7IUK4</accession>
<feature type="domain" description="Ketosynthase family 3 (KS3)" evidence="5">
    <location>
        <begin position="3"/>
        <end position="423"/>
    </location>
</feature>
<keyword evidence="1" id="KW-0596">Phosphopantetheine</keyword>
<proteinExistence type="predicted"/>
<dbReference type="Gene3D" id="3.40.366.10">
    <property type="entry name" value="Malonyl-Coenzyme A Acyl Carrier Protein, domain 2"/>
    <property type="match status" value="1"/>
</dbReference>
<dbReference type="InterPro" id="IPR014043">
    <property type="entry name" value="Acyl_transferase_dom"/>
</dbReference>
<dbReference type="InterPro" id="IPR001227">
    <property type="entry name" value="Ac_transferase_dom_sf"/>
</dbReference>
<evidence type="ECO:0000313" key="6">
    <source>
        <dbReference type="EMBL" id="EWC64595.1"/>
    </source>
</evidence>
<dbReference type="GO" id="GO:0004314">
    <property type="term" value="F:[acyl-carrier-protein] S-malonyltransferase activity"/>
    <property type="evidence" value="ECO:0007669"/>
    <property type="project" value="UniProtKB-EC"/>
</dbReference>
<keyword evidence="2" id="KW-0597">Phosphoprotein</keyword>
<dbReference type="SMART" id="SM00825">
    <property type="entry name" value="PKS_KS"/>
    <property type="match status" value="1"/>
</dbReference>
<dbReference type="InterPro" id="IPR020806">
    <property type="entry name" value="PKS_PP-bd"/>
</dbReference>
<dbReference type="InterPro" id="IPR014031">
    <property type="entry name" value="Ketoacyl_synth_C"/>
</dbReference>
<organism evidence="6 7">
    <name type="scientific">Actinokineospora spheciospongiae</name>
    <dbReference type="NCBI Taxonomy" id="909613"/>
    <lineage>
        <taxon>Bacteria</taxon>
        <taxon>Bacillati</taxon>
        <taxon>Actinomycetota</taxon>
        <taxon>Actinomycetes</taxon>
        <taxon>Pseudonocardiales</taxon>
        <taxon>Pseudonocardiaceae</taxon>
        <taxon>Actinokineospora</taxon>
    </lineage>
</organism>
<name>W7IUK4_9PSEU</name>
<evidence type="ECO:0000256" key="2">
    <source>
        <dbReference type="ARBA" id="ARBA00022553"/>
    </source>
</evidence>
<dbReference type="Pfam" id="PF00109">
    <property type="entry name" value="ketoacyl-synt"/>
    <property type="match status" value="1"/>
</dbReference>
<dbReference type="CDD" id="cd00833">
    <property type="entry name" value="PKS"/>
    <property type="match status" value="1"/>
</dbReference>
<dbReference type="FunFam" id="3.40.47.10:FF:000019">
    <property type="entry name" value="Polyketide synthase type I"/>
    <property type="match status" value="1"/>
</dbReference>
<evidence type="ECO:0000259" key="4">
    <source>
        <dbReference type="PROSITE" id="PS50075"/>
    </source>
</evidence>
<dbReference type="PATRIC" id="fig|909613.9.peg.210"/>
<dbReference type="Gene3D" id="3.30.70.3290">
    <property type="match status" value="1"/>
</dbReference>
<dbReference type="InterPro" id="IPR016039">
    <property type="entry name" value="Thiolase-like"/>
</dbReference>
<dbReference type="InterPro" id="IPR016036">
    <property type="entry name" value="Malonyl_transacylase_ACP-bd"/>
</dbReference>
<dbReference type="Gene3D" id="1.10.1200.10">
    <property type="entry name" value="ACP-like"/>
    <property type="match status" value="1"/>
</dbReference>
<sequence length="996" mass="102940">MVADPIAVVGIDCRFPGAGDKDAFWDVLVRGEHGISEVPAQRWDSADFHDEGGGAGRVNTRFAGFMSDPDTFDFEFFGISPREAAAMDPQQRMLLQASWRAVEDSGTDPTALAGSSTGVFVGMMSSEWATLHMSDYAGLTAHRGSGNGYCMAANRISYHLDLRGPSTAVDTACSSSLVATHLACTAIRAGDCDSAIVAGVNLLLTPALSIFYTQAGLSAPDGRCKPYSGDAVGIGRGEGVGVVVLRRLSDALADKQPIYAVIEGSAVNQDGRSNGITAPSRWSQEHVLTAAYAKAGITPGDLTFVEGHGTGTTLGDMIEIKALGAVHAGAERKQPLLLGSVKGNIGHAEGAAGIAGLIKACLALDKRVLPPTLHADSESPQLKLAENGIRLARGPVRLPRGTVRGAVSSFGLGGTNAHVVLASAPAVRRPVESGGVGVLTVSANTVAGLQRNIAAVAETVDSAPADRLGQLCHTSNLVKSSLRQRIAIAVTSPEQVRGELRRLLRDADAVAERSKRPTGKPRVAFLFTGQGSQYAGMGRALHEHCPPFRARLAEADAALRPHLGCSITEVALHGAGHDGLDVGETALTQPALFALQYALATALGDLGLRPDAVLGHSVGEFAAACAAGVLALDEAAALVAARGALMQALPRDGAMIAVQAGEERVSALLADEPLVSIAAVNGPDSTVVSGAAEPARRVAAALAAEGVKTTELVVSHAFHSPLMAPAAAGFAEAAGPLPVRASAVAFASTVHGRFVEGAELDAAYWSAQVTAPVRFTAAMAALLDRAPTHLVEIGPRGVLVGMAARAGLTGGAKRLVPVPGDTATGAEFAATLAALYTDGLNPSWAALYTEGQRTPRRLPGYVFADAERFWASAATVRGTVASVVTKEQPGMPEVGQPQPAAQAPALSGDVRPEVRAVLAVVAEIGDYDPADLAPEAKLHEDLGFDSIMVMQLSDRLTEVLRLPEPIPVTELLPRVTTVGDLLAFAGEVLGEQERNR</sequence>
<dbReference type="InterPro" id="IPR014030">
    <property type="entry name" value="Ketoacyl_synth_N"/>
</dbReference>
<dbReference type="Pfam" id="PF00698">
    <property type="entry name" value="Acyl_transf_1"/>
    <property type="match status" value="1"/>
</dbReference>
<comment type="caution">
    <text evidence="6">The sequence shown here is derived from an EMBL/GenBank/DDBJ whole genome shotgun (WGS) entry which is preliminary data.</text>
</comment>
<dbReference type="EC" id="2.3.1.39" evidence="6"/>
<dbReference type="PANTHER" id="PTHR43775">
    <property type="entry name" value="FATTY ACID SYNTHASE"/>
    <property type="match status" value="1"/>
</dbReference>
<dbReference type="InterPro" id="IPR006162">
    <property type="entry name" value="Ppantetheine_attach_site"/>
</dbReference>
<dbReference type="GO" id="GO:0004312">
    <property type="term" value="F:fatty acid synthase activity"/>
    <property type="evidence" value="ECO:0007669"/>
    <property type="project" value="TreeGrafter"/>
</dbReference>
<dbReference type="InterPro" id="IPR016035">
    <property type="entry name" value="Acyl_Trfase/lysoPLipase"/>
</dbReference>
<evidence type="ECO:0000256" key="1">
    <source>
        <dbReference type="ARBA" id="ARBA00022450"/>
    </source>
</evidence>
<dbReference type="SUPFAM" id="SSF52151">
    <property type="entry name" value="FabD/lysophospholipase-like"/>
    <property type="match status" value="1"/>
</dbReference>
<evidence type="ECO:0000256" key="3">
    <source>
        <dbReference type="ARBA" id="ARBA00022679"/>
    </source>
</evidence>
<dbReference type="GO" id="GO:0006633">
    <property type="term" value="P:fatty acid biosynthetic process"/>
    <property type="evidence" value="ECO:0007669"/>
    <property type="project" value="TreeGrafter"/>
</dbReference>
<dbReference type="InterPro" id="IPR020841">
    <property type="entry name" value="PKS_Beta-ketoAc_synthase_dom"/>
</dbReference>
<dbReference type="InterPro" id="IPR009081">
    <property type="entry name" value="PP-bd_ACP"/>
</dbReference>
<dbReference type="SUPFAM" id="SSF53901">
    <property type="entry name" value="Thiolase-like"/>
    <property type="match status" value="1"/>
</dbReference>
<feature type="domain" description="Carrier" evidence="4">
    <location>
        <begin position="908"/>
        <end position="989"/>
    </location>
</feature>
<dbReference type="SUPFAM" id="SSF55048">
    <property type="entry name" value="Probable ACP-binding domain of malonyl-CoA ACP transacylase"/>
    <property type="match status" value="1"/>
</dbReference>
<gene>
    <name evidence="6" type="ORF">UO65_0202</name>
</gene>
<dbReference type="Proteomes" id="UP000019277">
    <property type="component" value="Unassembled WGS sequence"/>
</dbReference>
<dbReference type="PANTHER" id="PTHR43775:SF37">
    <property type="entry name" value="SI:DKEY-61P9.11"/>
    <property type="match status" value="1"/>
</dbReference>
<dbReference type="Pfam" id="PF00550">
    <property type="entry name" value="PP-binding"/>
    <property type="match status" value="1"/>
</dbReference>
<dbReference type="InterPro" id="IPR036736">
    <property type="entry name" value="ACP-like_sf"/>
</dbReference>
<protein>
    <submittedName>
        <fullName evidence="6">Malonyl CoA-acyl carrier protein transacylase</fullName>
        <ecNumber evidence="6">2.3.1.39</ecNumber>
    </submittedName>
</protein>
<keyword evidence="7" id="KW-1185">Reference proteome</keyword>
<dbReference type="PROSITE" id="PS00012">
    <property type="entry name" value="PHOSPHOPANTETHEINE"/>
    <property type="match status" value="1"/>
</dbReference>
<dbReference type="PROSITE" id="PS52004">
    <property type="entry name" value="KS3_2"/>
    <property type="match status" value="1"/>
</dbReference>
<dbReference type="Pfam" id="PF16197">
    <property type="entry name" value="KAsynt_C_assoc"/>
    <property type="match status" value="1"/>
</dbReference>
<keyword evidence="6" id="KW-0012">Acyltransferase</keyword>
<dbReference type="Gene3D" id="3.40.47.10">
    <property type="match status" value="1"/>
</dbReference>
<dbReference type="STRING" id="909613.UO65_0202"/>
<dbReference type="PROSITE" id="PS50075">
    <property type="entry name" value="CARRIER"/>
    <property type="match status" value="1"/>
</dbReference>
<dbReference type="eggNOG" id="COG3321">
    <property type="taxonomic scope" value="Bacteria"/>
</dbReference>
<dbReference type="GO" id="GO:0031177">
    <property type="term" value="F:phosphopantetheine binding"/>
    <property type="evidence" value="ECO:0007669"/>
    <property type="project" value="InterPro"/>
</dbReference>
<evidence type="ECO:0000313" key="7">
    <source>
        <dbReference type="Proteomes" id="UP000019277"/>
    </source>
</evidence>
<dbReference type="InterPro" id="IPR032821">
    <property type="entry name" value="PKS_assoc"/>
</dbReference>